<keyword evidence="2" id="KW-0862">Zinc</keyword>
<dbReference type="InterPro" id="IPR011333">
    <property type="entry name" value="SKP1/BTB/POZ_sf"/>
</dbReference>
<dbReference type="SUPFAM" id="SSF54695">
    <property type="entry name" value="POZ domain"/>
    <property type="match status" value="1"/>
</dbReference>
<dbReference type="PANTHER" id="PTHR23110:SF98">
    <property type="entry name" value="PRE-LOLA-G, ISOFORM C-RELATED"/>
    <property type="match status" value="1"/>
</dbReference>
<protein>
    <submittedName>
        <fullName evidence="6">Longitudinals lacking protein-like</fullName>
    </submittedName>
</protein>
<dbReference type="GO" id="GO:0008270">
    <property type="term" value="F:zinc ion binding"/>
    <property type="evidence" value="ECO:0007669"/>
    <property type="project" value="UniProtKB-KW"/>
</dbReference>
<keyword evidence="2" id="KW-0863">Zinc-finger</keyword>
<gene>
    <name evidence="6" type="primary">lolal_5</name>
    <name evidence="6" type="ORF">FJT64_016130</name>
</gene>
<evidence type="ECO:0000256" key="3">
    <source>
        <dbReference type="SAM" id="MobiDB-lite"/>
    </source>
</evidence>
<keyword evidence="1" id="KW-0539">Nucleus</keyword>
<dbReference type="SMART" id="SM00355">
    <property type="entry name" value="ZnF_C2H2"/>
    <property type="match status" value="2"/>
</dbReference>
<evidence type="ECO:0000259" key="5">
    <source>
        <dbReference type="PROSITE" id="PS50157"/>
    </source>
</evidence>
<dbReference type="PANTHER" id="PTHR23110">
    <property type="entry name" value="BTB DOMAIN TRANSCRIPTION FACTOR"/>
    <property type="match status" value="1"/>
</dbReference>
<dbReference type="GO" id="GO:0005634">
    <property type="term" value="C:nucleus"/>
    <property type="evidence" value="ECO:0007669"/>
    <property type="project" value="TreeGrafter"/>
</dbReference>
<keyword evidence="7" id="KW-1185">Reference proteome</keyword>
<dbReference type="SMART" id="SM00225">
    <property type="entry name" value="BTB"/>
    <property type="match status" value="1"/>
</dbReference>
<dbReference type="InterPro" id="IPR036236">
    <property type="entry name" value="Znf_C2H2_sf"/>
</dbReference>
<evidence type="ECO:0000256" key="1">
    <source>
        <dbReference type="ARBA" id="ARBA00023242"/>
    </source>
</evidence>
<dbReference type="SUPFAM" id="SSF57667">
    <property type="entry name" value="beta-beta-alpha zinc fingers"/>
    <property type="match status" value="1"/>
</dbReference>
<evidence type="ECO:0000256" key="2">
    <source>
        <dbReference type="PROSITE-ProRule" id="PRU00042"/>
    </source>
</evidence>
<comment type="caution">
    <text evidence="6">The sequence shown here is derived from an EMBL/GenBank/DDBJ whole genome shotgun (WGS) entry which is preliminary data.</text>
</comment>
<feature type="region of interest" description="Disordered" evidence="3">
    <location>
        <begin position="116"/>
        <end position="238"/>
    </location>
</feature>
<dbReference type="AlphaFoldDB" id="A0A6A4XFM8"/>
<sequence length="319" mass="34740">MEGSQQFRLKWNNYHVNITNSFDSLRLDEDFVDVTVACDGFQTKAHRMVLSACSPYFRELLKSNPHPHPIVILRDVDRRHLELLLDYMYHGEVNVAQAHLADFLKVAEMLKVKGLADDRPSNAPADPATNGRSGSESPAAPAVGPPEKRRRRSPPAGRAMKREPSPEPEWGPEAPEPEPVPADGLSERLSDGPVPSPTPETGTGQPGEPGPSLGASYDTGQESPLAQDPVSRPAAPRRASCPICGRWFQKGSHLREHVASIHYPVPSRCELCDKLLRSQASLRTHLIKYHRRAEPRPAGGSLKLAGRGAGALPAADGLV</sequence>
<evidence type="ECO:0000313" key="7">
    <source>
        <dbReference type="Proteomes" id="UP000440578"/>
    </source>
</evidence>
<dbReference type="GO" id="GO:0048666">
    <property type="term" value="P:neuron development"/>
    <property type="evidence" value="ECO:0007669"/>
    <property type="project" value="UniProtKB-ARBA"/>
</dbReference>
<dbReference type="PROSITE" id="PS50157">
    <property type="entry name" value="ZINC_FINGER_C2H2_2"/>
    <property type="match status" value="2"/>
</dbReference>
<proteinExistence type="predicted"/>
<dbReference type="GO" id="GO:0003006">
    <property type="term" value="P:developmental process involved in reproduction"/>
    <property type="evidence" value="ECO:0007669"/>
    <property type="project" value="UniProtKB-ARBA"/>
</dbReference>
<dbReference type="GO" id="GO:0006357">
    <property type="term" value="P:regulation of transcription by RNA polymerase II"/>
    <property type="evidence" value="ECO:0007669"/>
    <property type="project" value="TreeGrafter"/>
</dbReference>
<organism evidence="6 7">
    <name type="scientific">Amphibalanus amphitrite</name>
    <name type="common">Striped barnacle</name>
    <name type="synonym">Balanus amphitrite</name>
    <dbReference type="NCBI Taxonomy" id="1232801"/>
    <lineage>
        <taxon>Eukaryota</taxon>
        <taxon>Metazoa</taxon>
        <taxon>Ecdysozoa</taxon>
        <taxon>Arthropoda</taxon>
        <taxon>Crustacea</taxon>
        <taxon>Multicrustacea</taxon>
        <taxon>Cirripedia</taxon>
        <taxon>Thoracica</taxon>
        <taxon>Thoracicalcarea</taxon>
        <taxon>Balanomorpha</taxon>
        <taxon>Balanoidea</taxon>
        <taxon>Balanidae</taxon>
        <taxon>Amphibalaninae</taxon>
        <taxon>Amphibalanus</taxon>
    </lineage>
</organism>
<dbReference type="GO" id="GO:0048513">
    <property type="term" value="P:animal organ development"/>
    <property type="evidence" value="ECO:0007669"/>
    <property type="project" value="UniProtKB-ARBA"/>
</dbReference>
<accession>A0A6A4XFM8</accession>
<evidence type="ECO:0000313" key="6">
    <source>
        <dbReference type="EMBL" id="KAF0313342.1"/>
    </source>
</evidence>
<dbReference type="EMBL" id="VIIS01000098">
    <property type="protein sequence ID" value="KAF0313342.1"/>
    <property type="molecule type" value="Genomic_DNA"/>
</dbReference>
<dbReference type="CDD" id="cd18315">
    <property type="entry name" value="BTB_POZ_BAB-like"/>
    <property type="match status" value="1"/>
</dbReference>
<dbReference type="InterPro" id="IPR000210">
    <property type="entry name" value="BTB/POZ_dom"/>
</dbReference>
<dbReference type="InterPro" id="IPR013087">
    <property type="entry name" value="Znf_C2H2_type"/>
</dbReference>
<feature type="domain" description="C2H2-type" evidence="5">
    <location>
        <begin position="239"/>
        <end position="262"/>
    </location>
</feature>
<dbReference type="Pfam" id="PF00651">
    <property type="entry name" value="BTB"/>
    <property type="match status" value="1"/>
</dbReference>
<dbReference type="Gene3D" id="3.30.710.10">
    <property type="entry name" value="Potassium Channel Kv1.1, Chain A"/>
    <property type="match status" value="1"/>
</dbReference>
<dbReference type="InterPro" id="IPR051095">
    <property type="entry name" value="Dros_DevTransReg"/>
</dbReference>
<name>A0A6A4XFM8_AMPAM</name>
<evidence type="ECO:0000259" key="4">
    <source>
        <dbReference type="PROSITE" id="PS50097"/>
    </source>
</evidence>
<dbReference type="Pfam" id="PF13912">
    <property type="entry name" value="zf-C2H2_6"/>
    <property type="match status" value="1"/>
</dbReference>
<reference evidence="6 7" key="1">
    <citation type="submission" date="2019-07" db="EMBL/GenBank/DDBJ databases">
        <title>Draft genome assembly of a fouling barnacle, Amphibalanus amphitrite (Darwin, 1854): The first reference genome for Thecostraca.</title>
        <authorList>
            <person name="Kim W."/>
        </authorList>
    </citation>
    <scope>NUCLEOTIDE SEQUENCE [LARGE SCALE GENOMIC DNA]</scope>
    <source>
        <strain evidence="6">SNU_AA5</strain>
        <tissue evidence="6">Soma without cirri and trophi</tissue>
    </source>
</reference>
<dbReference type="Proteomes" id="UP000440578">
    <property type="component" value="Unassembled WGS sequence"/>
</dbReference>
<dbReference type="OrthoDB" id="45365at2759"/>
<keyword evidence="2" id="KW-0479">Metal-binding</keyword>
<dbReference type="PROSITE" id="PS50097">
    <property type="entry name" value="BTB"/>
    <property type="match status" value="1"/>
</dbReference>
<feature type="domain" description="C2H2-type" evidence="5">
    <location>
        <begin position="267"/>
        <end position="295"/>
    </location>
</feature>
<dbReference type="PROSITE" id="PS00028">
    <property type="entry name" value="ZINC_FINGER_C2H2_1"/>
    <property type="match status" value="2"/>
</dbReference>
<dbReference type="Gene3D" id="3.30.160.60">
    <property type="entry name" value="Classic Zinc Finger"/>
    <property type="match status" value="1"/>
</dbReference>
<feature type="domain" description="BTB" evidence="4">
    <location>
        <begin position="32"/>
        <end position="97"/>
    </location>
</feature>